<reference evidence="2" key="1">
    <citation type="journal article" date="2019" name="Int. J. Syst. Evol. Microbiol.">
        <title>The Global Catalogue of Microorganisms (GCM) 10K type strain sequencing project: providing services to taxonomists for standard genome sequencing and annotation.</title>
        <authorList>
            <consortium name="The Broad Institute Genomics Platform"/>
            <consortium name="The Broad Institute Genome Sequencing Center for Infectious Disease"/>
            <person name="Wu L."/>
            <person name="Ma J."/>
        </authorList>
    </citation>
    <scope>NUCLEOTIDE SEQUENCE [LARGE SCALE GENOMIC DNA]</scope>
    <source>
        <strain evidence="2">JCM 16904</strain>
    </source>
</reference>
<evidence type="ECO:0000313" key="2">
    <source>
        <dbReference type="Proteomes" id="UP001500902"/>
    </source>
</evidence>
<accession>A0ABP7ER78</accession>
<dbReference type="Proteomes" id="UP001500902">
    <property type="component" value="Unassembled WGS sequence"/>
</dbReference>
<comment type="caution">
    <text evidence="1">The sequence shown here is derived from an EMBL/GenBank/DDBJ whole genome shotgun (WGS) entry which is preliminary data.</text>
</comment>
<evidence type="ECO:0000313" key="1">
    <source>
        <dbReference type="EMBL" id="GAA3722814.1"/>
    </source>
</evidence>
<gene>
    <name evidence="1" type="ORF">GCM10022224_104530</name>
</gene>
<protein>
    <submittedName>
        <fullName evidence="1">Uncharacterized protein</fullName>
    </submittedName>
</protein>
<proteinExistence type="predicted"/>
<dbReference type="EMBL" id="BAAAZP010000300">
    <property type="protein sequence ID" value="GAA3722814.1"/>
    <property type="molecule type" value="Genomic_DNA"/>
</dbReference>
<name>A0ABP7ER78_9ACTN</name>
<organism evidence="1 2">
    <name type="scientific">Nonomuraea antimicrobica</name>
    <dbReference type="NCBI Taxonomy" id="561173"/>
    <lineage>
        <taxon>Bacteria</taxon>
        <taxon>Bacillati</taxon>
        <taxon>Actinomycetota</taxon>
        <taxon>Actinomycetes</taxon>
        <taxon>Streptosporangiales</taxon>
        <taxon>Streptosporangiaceae</taxon>
        <taxon>Nonomuraea</taxon>
    </lineage>
</organism>
<sequence length="170" mass="18592">MTALILLTCERHPTVMECDDDEAFAVETVAAARALWATKHPNEVCTKLARVRLGCEVGYCGNLLSFPTNTDTGRDGFIGDSITAGRIFAARHHRGWYVARRAGGRLVDCCQWHLGGCCVHHVDRSWESFRPFPTLDPGAVLPGEPGFPGQAAAVQFDLFDLPPQQGRARA</sequence>
<dbReference type="RefSeq" id="WP_344897960.1">
    <property type="nucleotide sequence ID" value="NZ_BAAAZP010000300.1"/>
</dbReference>
<keyword evidence="2" id="KW-1185">Reference proteome</keyword>